<comment type="caution">
    <text evidence="7">The sequence shown here is derived from an EMBL/GenBank/DDBJ whole genome shotgun (WGS) entry which is preliminary data.</text>
</comment>
<dbReference type="InterPro" id="IPR036116">
    <property type="entry name" value="FN3_sf"/>
</dbReference>
<dbReference type="Gene3D" id="2.60.40.10">
    <property type="entry name" value="Immunoglobulins"/>
    <property type="match status" value="8"/>
</dbReference>
<dbReference type="GO" id="GO:0019955">
    <property type="term" value="F:cytokine binding"/>
    <property type="evidence" value="ECO:0007669"/>
    <property type="project" value="TreeGrafter"/>
</dbReference>
<feature type="domain" description="Fibronectin type-III" evidence="6">
    <location>
        <begin position="188"/>
        <end position="285"/>
    </location>
</feature>
<feature type="domain" description="Fibronectin type-III" evidence="6">
    <location>
        <begin position="687"/>
        <end position="787"/>
    </location>
</feature>
<keyword evidence="8" id="KW-1185">Reference proteome</keyword>
<feature type="domain" description="Fibronectin type-III" evidence="6">
    <location>
        <begin position="485"/>
        <end position="582"/>
    </location>
</feature>
<evidence type="ECO:0000259" key="6">
    <source>
        <dbReference type="PROSITE" id="PS50853"/>
    </source>
</evidence>
<feature type="domain" description="Fibronectin type-III" evidence="6">
    <location>
        <begin position="286"/>
        <end position="383"/>
    </location>
</feature>
<dbReference type="Proteomes" id="UP001249851">
    <property type="component" value="Unassembled WGS sequence"/>
</dbReference>
<name>A0AAD9Q614_ACRCE</name>
<dbReference type="Pfam" id="PF00041">
    <property type="entry name" value="fn3"/>
    <property type="match status" value="6"/>
</dbReference>
<evidence type="ECO:0000256" key="1">
    <source>
        <dbReference type="ARBA" id="ARBA00022729"/>
    </source>
</evidence>
<feature type="domain" description="Fibronectin type-III" evidence="6">
    <location>
        <begin position="1"/>
        <end position="85"/>
    </location>
</feature>
<protein>
    <submittedName>
        <fullName evidence="7">Receptor-type tyrosine-protein phosphatase delta</fullName>
    </submittedName>
</protein>
<keyword evidence="3" id="KW-1015">Disulfide bond</keyword>
<gene>
    <name evidence="7" type="ORF">P5673_023350</name>
</gene>
<evidence type="ECO:0000313" key="7">
    <source>
        <dbReference type="EMBL" id="KAK2555006.1"/>
    </source>
</evidence>
<evidence type="ECO:0000256" key="2">
    <source>
        <dbReference type="ARBA" id="ARBA00022737"/>
    </source>
</evidence>
<dbReference type="GO" id="GO:0004896">
    <property type="term" value="F:cytokine receptor activity"/>
    <property type="evidence" value="ECO:0007669"/>
    <property type="project" value="TreeGrafter"/>
</dbReference>
<dbReference type="GO" id="GO:0043235">
    <property type="term" value="C:receptor complex"/>
    <property type="evidence" value="ECO:0007669"/>
    <property type="project" value="TreeGrafter"/>
</dbReference>
<keyword evidence="5" id="KW-0325">Glycoprotein</keyword>
<accession>A0AAD9Q614</accession>
<feature type="domain" description="Fibronectin type-III" evidence="6">
    <location>
        <begin position="387"/>
        <end position="484"/>
    </location>
</feature>
<evidence type="ECO:0000256" key="3">
    <source>
        <dbReference type="ARBA" id="ARBA00023157"/>
    </source>
</evidence>
<feature type="domain" description="Fibronectin type-III" evidence="6">
    <location>
        <begin position="87"/>
        <end position="184"/>
    </location>
</feature>
<keyword evidence="2" id="KW-0677">Repeat</keyword>
<dbReference type="PANTHER" id="PTHR23036:SF151">
    <property type="entry name" value="FIBRONECTIN TYPE-III DOMAIN-CONTAINING PROTEIN"/>
    <property type="match status" value="1"/>
</dbReference>
<dbReference type="PANTHER" id="PTHR23036">
    <property type="entry name" value="CYTOKINE RECEPTOR"/>
    <property type="match status" value="1"/>
</dbReference>
<evidence type="ECO:0000256" key="4">
    <source>
        <dbReference type="ARBA" id="ARBA00023170"/>
    </source>
</evidence>
<dbReference type="AlphaFoldDB" id="A0AAD9Q614"/>
<proteinExistence type="predicted"/>
<feature type="domain" description="Fibronectin type-III" evidence="6">
    <location>
        <begin position="586"/>
        <end position="684"/>
    </location>
</feature>
<dbReference type="PROSITE" id="PS50853">
    <property type="entry name" value="FN3"/>
    <property type="match status" value="8"/>
</dbReference>
<dbReference type="EMBL" id="JARQWQ010000065">
    <property type="protein sequence ID" value="KAK2555006.1"/>
    <property type="molecule type" value="Genomic_DNA"/>
</dbReference>
<dbReference type="InterPro" id="IPR003961">
    <property type="entry name" value="FN3_dom"/>
</dbReference>
<keyword evidence="4 7" id="KW-0675">Receptor</keyword>
<sequence>MVAARTAVVTWNYSPGEDEIPTTTITLRYQNSTSPYHLTNLPGSSSRKELINLKPFSKYNVTVMVSSVLGSGLWSNAVTFETLTAAPEITIQVDNTTGVTSQSIYVEWKKPNMEKLNGPFVQYAISYKESGKAELLANVTKIETTFHTIPNLKKWTLYFIKVRVENRDHAGPWSVDQDTKTQQDAPSAPQNLKLTFIKPSQNTRPRMRVTWNAPAEENGIITKYTLTYSYNFGGITNSTEVSTNNQTFKYTFDVLGGIEYNVSVYAETIKTGPKDEKVESVPVYTPGTTIQVDNTTGVTSQSIYVEWKKPNFEKLNGPFAQYTIAYRESGKAEMLANVTNFDKTFHVIPNLKKWTSYFIKVRVENRDHAGPWSVDQDAKTQQDAPSAPQNLKLTFIKPSQNTRPRMRVTWNAPAEENGIITKYTLTYSYNFGGITNSTEVSTNNQTFKYTFDVLGGIEYNVSVYAETIKTGPKDEKVESVPVYTPGTTIQVDNTTGVTSQSIYVEWKKPNFEKLNGPFAQYTIAYRESGKAEMLANVTNFDKTFHVIPNLKKWTSYFIKVRVENRDHAGPWSIDRDAKTQQDAPSAPQNLNLTFIKPSQNTRPRIRVTWRAPAEENGIITKYTLYYSYNFSGVTNSTEVSKNGHTLEYTFDVLGGVEYTVSIYAATIKPGPNETQVGSVPVYKPSTAPSNIALQPFNETSYTISWDPLPREKSNGVVLAYEVNYTRVYYKGSPSSSAPRYRNTTNTMVTLQGLIACSTYHVRVRAYTSAGAGQSSRPLKIVTNVRGGLLTNQRLLNPVGREVE</sequence>
<evidence type="ECO:0000313" key="8">
    <source>
        <dbReference type="Proteomes" id="UP001249851"/>
    </source>
</evidence>
<keyword evidence="1" id="KW-0732">Signal</keyword>
<dbReference type="GO" id="GO:0009897">
    <property type="term" value="C:external side of plasma membrane"/>
    <property type="evidence" value="ECO:0007669"/>
    <property type="project" value="TreeGrafter"/>
</dbReference>
<dbReference type="FunFam" id="2.60.40.10:FF:000028">
    <property type="entry name" value="Neuronal cell adhesion molecule"/>
    <property type="match status" value="1"/>
</dbReference>
<dbReference type="SMART" id="SM00060">
    <property type="entry name" value="FN3"/>
    <property type="match status" value="7"/>
</dbReference>
<dbReference type="CDD" id="cd00063">
    <property type="entry name" value="FN3"/>
    <property type="match status" value="8"/>
</dbReference>
<dbReference type="InterPro" id="IPR013783">
    <property type="entry name" value="Ig-like_fold"/>
</dbReference>
<reference evidence="7" key="1">
    <citation type="journal article" date="2023" name="G3 (Bethesda)">
        <title>Whole genome assembly and annotation of the endangered Caribbean coral Acropora cervicornis.</title>
        <authorList>
            <person name="Selwyn J.D."/>
            <person name="Vollmer S.V."/>
        </authorList>
    </citation>
    <scope>NUCLEOTIDE SEQUENCE</scope>
    <source>
        <strain evidence="7">K2</strain>
    </source>
</reference>
<dbReference type="SUPFAM" id="SSF49265">
    <property type="entry name" value="Fibronectin type III"/>
    <property type="match status" value="5"/>
</dbReference>
<dbReference type="InterPro" id="IPR050379">
    <property type="entry name" value="Type-I_Cytokine_Rcpt"/>
</dbReference>
<evidence type="ECO:0000256" key="5">
    <source>
        <dbReference type="ARBA" id="ARBA00023180"/>
    </source>
</evidence>
<organism evidence="7 8">
    <name type="scientific">Acropora cervicornis</name>
    <name type="common">Staghorn coral</name>
    <dbReference type="NCBI Taxonomy" id="6130"/>
    <lineage>
        <taxon>Eukaryota</taxon>
        <taxon>Metazoa</taxon>
        <taxon>Cnidaria</taxon>
        <taxon>Anthozoa</taxon>
        <taxon>Hexacorallia</taxon>
        <taxon>Scleractinia</taxon>
        <taxon>Astrocoeniina</taxon>
        <taxon>Acroporidae</taxon>
        <taxon>Acropora</taxon>
    </lineage>
</organism>
<reference evidence="7" key="2">
    <citation type="journal article" date="2023" name="Science">
        <title>Genomic signatures of disease resistance in endangered staghorn corals.</title>
        <authorList>
            <person name="Vollmer S.V."/>
            <person name="Selwyn J.D."/>
            <person name="Despard B.A."/>
            <person name="Roesel C.L."/>
        </authorList>
    </citation>
    <scope>NUCLEOTIDE SEQUENCE</scope>
    <source>
        <strain evidence="7">K2</strain>
    </source>
</reference>